<comment type="similarity">
    <text evidence="2 9">Belongs to the TRAFAC class OBG-HflX-like GTPase superfamily. OBG GTPase family.</text>
</comment>
<evidence type="ECO:0000256" key="5">
    <source>
        <dbReference type="ARBA" id="ARBA00022741"/>
    </source>
</evidence>
<dbReference type="HAMAP" id="MF_01454">
    <property type="entry name" value="GTPase_Obg"/>
    <property type="match status" value="1"/>
</dbReference>
<dbReference type="InterPro" id="IPR015349">
    <property type="entry name" value="OCT_dom"/>
</dbReference>
<dbReference type="InterPro" id="IPR031167">
    <property type="entry name" value="G_OBG"/>
</dbReference>
<dbReference type="InterPro" id="IPR045086">
    <property type="entry name" value="OBG_GTPase"/>
</dbReference>
<dbReference type="Pfam" id="PF01018">
    <property type="entry name" value="GTP1_OBG"/>
    <property type="match status" value="1"/>
</dbReference>
<feature type="domain" description="Obg" evidence="12">
    <location>
        <begin position="1"/>
        <end position="158"/>
    </location>
</feature>
<evidence type="ECO:0000256" key="6">
    <source>
        <dbReference type="ARBA" id="ARBA00022801"/>
    </source>
</evidence>
<feature type="domain" description="OCT" evidence="11">
    <location>
        <begin position="346"/>
        <end position="424"/>
    </location>
</feature>
<evidence type="ECO:0000256" key="4">
    <source>
        <dbReference type="ARBA" id="ARBA00022723"/>
    </source>
</evidence>
<dbReference type="PANTHER" id="PTHR11702:SF31">
    <property type="entry name" value="MITOCHONDRIAL RIBOSOME-ASSOCIATED GTPASE 2"/>
    <property type="match status" value="1"/>
</dbReference>
<comment type="function">
    <text evidence="9">An essential GTPase which binds GTP, GDP and possibly (p)ppGpp with moderate affinity, with high nucleotide exchange rates and a fairly low GTP hydrolysis rate. Plays a role in control of the cell cycle, stress response, ribosome biogenesis and in those bacteria that undergo differentiation, in morphogenesis control.</text>
</comment>
<evidence type="ECO:0000256" key="7">
    <source>
        <dbReference type="ARBA" id="ARBA00022842"/>
    </source>
</evidence>
<feature type="binding site" evidence="9">
    <location>
        <begin position="282"/>
        <end position="285"/>
    </location>
    <ligand>
        <name>GTP</name>
        <dbReference type="ChEBI" id="CHEBI:37565"/>
    </ligand>
</feature>
<evidence type="ECO:0000313" key="14">
    <source>
        <dbReference type="Proteomes" id="UP000092971"/>
    </source>
</evidence>
<protein>
    <recommendedName>
        <fullName evidence="9">GTPase Obg</fullName>
        <ecNumber evidence="9">3.6.5.-</ecNumber>
    </recommendedName>
    <alternativeName>
        <fullName evidence="9">GTP-binding protein Obg</fullName>
    </alternativeName>
</protein>
<comment type="subcellular location">
    <subcellularLocation>
        <location evidence="9">Cytoplasm</location>
    </subcellularLocation>
</comment>
<dbReference type="GO" id="GO:0005525">
    <property type="term" value="F:GTP binding"/>
    <property type="evidence" value="ECO:0007669"/>
    <property type="project" value="UniProtKB-UniRule"/>
</dbReference>
<dbReference type="NCBIfam" id="TIGR03595">
    <property type="entry name" value="Obg_CgtA_exten"/>
    <property type="match status" value="1"/>
</dbReference>
<dbReference type="OrthoDB" id="9807318at2"/>
<keyword evidence="4 9" id="KW-0479">Metal-binding</keyword>
<reference evidence="13 14" key="1">
    <citation type="submission" date="2016-02" db="EMBL/GenBank/DDBJ databases">
        <title>Comparison of Clostridium stercorarium subspecies using comparative genomics and transcriptomics.</title>
        <authorList>
            <person name="Schellenberg J."/>
            <person name="Thallinger G."/>
            <person name="Levin D.B."/>
            <person name="Zhang X."/>
            <person name="Alvare G."/>
            <person name="Fristensky B."/>
            <person name="Sparling R."/>
        </authorList>
    </citation>
    <scope>NUCLEOTIDE SEQUENCE [LARGE SCALE GENOMIC DNA]</scope>
    <source>
        <strain evidence="13 14">DSM 2910</strain>
    </source>
</reference>
<dbReference type="SUPFAM" id="SSF52540">
    <property type="entry name" value="P-loop containing nucleoside triphosphate hydrolases"/>
    <property type="match status" value="1"/>
</dbReference>
<gene>
    <name evidence="9" type="primary">obg</name>
    <name evidence="13" type="ORF">CSTERTH_02370</name>
</gene>
<dbReference type="PRINTS" id="PR00326">
    <property type="entry name" value="GTP1OBG"/>
</dbReference>
<dbReference type="PANTHER" id="PTHR11702">
    <property type="entry name" value="DEVELOPMENTALLY REGULATED GTP-BINDING PROTEIN-RELATED"/>
    <property type="match status" value="1"/>
</dbReference>
<dbReference type="Pfam" id="PF09269">
    <property type="entry name" value="DUF1967"/>
    <property type="match status" value="1"/>
</dbReference>
<evidence type="ECO:0000256" key="3">
    <source>
        <dbReference type="ARBA" id="ARBA00022490"/>
    </source>
</evidence>
<proteinExistence type="inferred from homology"/>
<dbReference type="InterPro" id="IPR006169">
    <property type="entry name" value="GTP1_OBG_dom"/>
</dbReference>
<dbReference type="SUPFAM" id="SSF102741">
    <property type="entry name" value="Obg GTP-binding protein C-terminal domain"/>
    <property type="match status" value="1"/>
</dbReference>
<organism evidence="13 14">
    <name type="scientific">Thermoclostridium stercorarium subsp. thermolacticum DSM 2910</name>
    <dbReference type="NCBI Taxonomy" id="1121336"/>
    <lineage>
        <taxon>Bacteria</taxon>
        <taxon>Bacillati</taxon>
        <taxon>Bacillota</taxon>
        <taxon>Clostridia</taxon>
        <taxon>Eubacteriales</taxon>
        <taxon>Oscillospiraceae</taxon>
        <taxon>Thermoclostridium</taxon>
    </lineage>
</organism>
<comment type="cofactor">
    <cofactor evidence="1 9">
        <name>Mg(2+)</name>
        <dbReference type="ChEBI" id="CHEBI:18420"/>
    </cofactor>
</comment>
<comment type="subunit">
    <text evidence="9">Monomer.</text>
</comment>
<dbReference type="Gene3D" id="2.70.210.12">
    <property type="entry name" value="GTP1/OBG domain"/>
    <property type="match status" value="1"/>
</dbReference>
<dbReference type="RefSeq" id="WP_054632616.1">
    <property type="nucleotide sequence ID" value="NZ_CP014672.1"/>
</dbReference>
<keyword evidence="3 9" id="KW-0963">Cytoplasm</keyword>
<sequence>MFIDIAEIYVKAGDGGNGAVSFRREKYVRAGGPDGGDGGNGGNVILKADKHLRSLADFRYRRHYKAERGQDGSSQKCAGRKGEDLVIKVPCGTIVKDRETGLIIADLVEDGQTAIVAKGGIGGKGNAHFATPTRQAPNFAKNGTPGEERWIILELKLLADVGLIGYPNVGKSTLLAQVSSAKPKIANYHFTTLTPNLGVVSMGIGESFVMADIPGLIEGAHEGVGLGHDFLKHVERTRMLIHVVDVSGLEGRNPVEDFHVINRELREYNEELSRRPQIIAANKIDVADEKAVKEFIECMEKLGYRVFPISAATGSGVRELINYVYEMLKTLPEPEIFAPEAPEVVYRAKAEDDFTVEIENGVFVVDGPWIRNLLRGINFNDRESLQYFQRALRRKGVIQALEEKGIQEGDTVRIGDGMEFDYIP</sequence>
<evidence type="ECO:0000313" key="13">
    <source>
        <dbReference type="EMBL" id="ANW97965.1"/>
    </source>
</evidence>
<dbReference type="GO" id="GO:0005737">
    <property type="term" value="C:cytoplasm"/>
    <property type="evidence" value="ECO:0007669"/>
    <property type="project" value="UniProtKB-SubCell"/>
</dbReference>
<evidence type="ECO:0000256" key="8">
    <source>
        <dbReference type="ARBA" id="ARBA00023134"/>
    </source>
</evidence>
<accession>A0A1B1YB22</accession>
<evidence type="ECO:0000259" key="11">
    <source>
        <dbReference type="PROSITE" id="PS51881"/>
    </source>
</evidence>
<dbReference type="PROSITE" id="PS00905">
    <property type="entry name" value="GTP1_OBG"/>
    <property type="match status" value="1"/>
</dbReference>
<dbReference type="InterPro" id="IPR036726">
    <property type="entry name" value="GTP1_OBG_dom_sf"/>
</dbReference>
<keyword evidence="5 9" id="KW-0547">Nucleotide-binding</keyword>
<evidence type="ECO:0000256" key="1">
    <source>
        <dbReference type="ARBA" id="ARBA00001946"/>
    </source>
</evidence>
<dbReference type="PROSITE" id="PS51881">
    <property type="entry name" value="OCT"/>
    <property type="match status" value="1"/>
</dbReference>
<feature type="domain" description="OBG-type G" evidence="10">
    <location>
        <begin position="159"/>
        <end position="329"/>
    </location>
</feature>
<name>A0A1B1YB22_THEST</name>
<dbReference type="InterPro" id="IPR027417">
    <property type="entry name" value="P-loop_NTPase"/>
</dbReference>
<dbReference type="FunFam" id="2.70.210.12:FF:000001">
    <property type="entry name" value="GTPase Obg"/>
    <property type="match status" value="1"/>
</dbReference>
<dbReference type="CDD" id="cd01898">
    <property type="entry name" value="Obg"/>
    <property type="match status" value="1"/>
</dbReference>
<feature type="binding site" evidence="9">
    <location>
        <begin position="165"/>
        <end position="172"/>
    </location>
    <ligand>
        <name>GTP</name>
        <dbReference type="ChEBI" id="CHEBI:37565"/>
    </ligand>
</feature>
<dbReference type="GO" id="GO:0000287">
    <property type="term" value="F:magnesium ion binding"/>
    <property type="evidence" value="ECO:0007669"/>
    <property type="project" value="InterPro"/>
</dbReference>
<dbReference type="NCBIfam" id="NF008954">
    <property type="entry name" value="PRK12296.1"/>
    <property type="match status" value="1"/>
</dbReference>
<dbReference type="Gene3D" id="3.40.50.300">
    <property type="entry name" value="P-loop containing nucleotide triphosphate hydrolases"/>
    <property type="match status" value="1"/>
</dbReference>
<keyword evidence="6 9" id="KW-0378">Hydrolase</keyword>
<dbReference type="PROSITE" id="PS51883">
    <property type="entry name" value="OBG"/>
    <property type="match status" value="1"/>
</dbReference>
<feature type="binding site" evidence="9">
    <location>
        <begin position="212"/>
        <end position="215"/>
    </location>
    <ligand>
        <name>GTP</name>
        <dbReference type="ChEBI" id="CHEBI:37565"/>
    </ligand>
</feature>
<dbReference type="AlphaFoldDB" id="A0A1B1YB22"/>
<evidence type="ECO:0000259" key="10">
    <source>
        <dbReference type="PROSITE" id="PS51710"/>
    </source>
</evidence>
<dbReference type="PROSITE" id="PS51710">
    <property type="entry name" value="G_OBG"/>
    <property type="match status" value="1"/>
</dbReference>
<dbReference type="InterPro" id="IPR036346">
    <property type="entry name" value="GTP-bd_prot_GTP1/OBG_C_sf"/>
</dbReference>
<dbReference type="GO" id="GO:0003924">
    <property type="term" value="F:GTPase activity"/>
    <property type="evidence" value="ECO:0007669"/>
    <property type="project" value="UniProtKB-UniRule"/>
</dbReference>
<evidence type="ECO:0000256" key="2">
    <source>
        <dbReference type="ARBA" id="ARBA00007699"/>
    </source>
</evidence>
<feature type="binding site" evidence="9">
    <location>
        <position position="172"/>
    </location>
    <ligand>
        <name>Mg(2+)</name>
        <dbReference type="ChEBI" id="CHEBI:18420"/>
    </ligand>
</feature>
<evidence type="ECO:0000256" key="9">
    <source>
        <dbReference type="HAMAP-Rule" id="MF_01454"/>
    </source>
</evidence>
<feature type="binding site" evidence="9">
    <location>
        <begin position="190"/>
        <end position="194"/>
    </location>
    <ligand>
        <name>GTP</name>
        <dbReference type="ChEBI" id="CHEBI:37565"/>
    </ligand>
</feature>
<feature type="binding site" evidence="9">
    <location>
        <begin position="310"/>
        <end position="312"/>
    </location>
    <ligand>
        <name>GTP</name>
        <dbReference type="ChEBI" id="CHEBI:37565"/>
    </ligand>
</feature>
<dbReference type="NCBIfam" id="TIGR02729">
    <property type="entry name" value="Obg_CgtA"/>
    <property type="match status" value="1"/>
</dbReference>
<dbReference type="Gene3D" id="3.30.300.350">
    <property type="entry name" value="GTP-binding protein OBG, C-terminal domain"/>
    <property type="match status" value="1"/>
</dbReference>
<dbReference type="SUPFAM" id="SSF82051">
    <property type="entry name" value="Obg GTP-binding protein N-terminal domain"/>
    <property type="match status" value="1"/>
</dbReference>
<dbReference type="NCBIfam" id="NF008956">
    <property type="entry name" value="PRK12299.1"/>
    <property type="match status" value="1"/>
</dbReference>
<dbReference type="GO" id="GO:0042254">
    <property type="term" value="P:ribosome biogenesis"/>
    <property type="evidence" value="ECO:0007669"/>
    <property type="project" value="UniProtKB-UniRule"/>
</dbReference>
<evidence type="ECO:0000259" key="12">
    <source>
        <dbReference type="PROSITE" id="PS51883"/>
    </source>
</evidence>
<feature type="binding site" evidence="9">
    <location>
        <position position="192"/>
    </location>
    <ligand>
        <name>Mg(2+)</name>
        <dbReference type="ChEBI" id="CHEBI:18420"/>
    </ligand>
</feature>
<dbReference type="InterPro" id="IPR006074">
    <property type="entry name" value="GTP1-OBG_CS"/>
</dbReference>
<dbReference type="EMBL" id="CP014672">
    <property type="protein sequence ID" value="ANW97965.1"/>
    <property type="molecule type" value="Genomic_DNA"/>
</dbReference>
<dbReference type="Proteomes" id="UP000092971">
    <property type="component" value="Chromosome"/>
</dbReference>
<dbReference type="InterPro" id="IPR006073">
    <property type="entry name" value="GTP-bd"/>
</dbReference>
<keyword evidence="7 9" id="KW-0460">Magnesium</keyword>
<dbReference type="InterPro" id="IPR014100">
    <property type="entry name" value="GTP-bd_Obg/CgtA"/>
</dbReference>
<dbReference type="Pfam" id="PF01926">
    <property type="entry name" value="MMR_HSR1"/>
    <property type="match status" value="1"/>
</dbReference>
<dbReference type="NCBIfam" id="NF008955">
    <property type="entry name" value="PRK12297.1"/>
    <property type="match status" value="1"/>
</dbReference>
<keyword evidence="8 9" id="KW-0342">GTP-binding</keyword>
<dbReference type="EC" id="3.6.5.-" evidence="9"/>